<organism evidence="2 3">
    <name type="scientific">Stylosanthes scabra</name>
    <dbReference type="NCBI Taxonomy" id="79078"/>
    <lineage>
        <taxon>Eukaryota</taxon>
        <taxon>Viridiplantae</taxon>
        <taxon>Streptophyta</taxon>
        <taxon>Embryophyta</taxon>
        <taxon>Tracheophyta</taxon>
        <taxon>Spermatophyta</taxon>
        <taxon>Magnoliopsida</taxon>
        <taxon>eudicotyledons</taxon>
        <taxon>Gunneridae</taxon>
        <taxon>Pentapetalae</taxon>
        <taxon>rosids</taxon>
        <taxon>fabids</taxon>
        <taxon>Fabales</taxon>
        <taxon>Fabaceae</taxon>
        <taxon>Papilionoideae</taxon>
        <taxon>50 kb inversion clade</taxon>
        <taxon>dalbergioids sensu lato</taxon>
        <taxon>Dalbergieae</taxon>
        <taxon>Pterocarpus clade</taxon>
        <taxon>Stylosanthes</taxon>
    </lineage>
</organism>
<reference evidence="2 3" key="1">
    <citation type="journal article" date="2023" name="Plants (Basel)">
        <title>Bridging the Gap: Combining Genomics and Transcriptomics Approaches to Understand Stylosanthes scabra, an Orphan Legume from the Brazilian Caatinga.</title>
        <authorList>
            <person name="Ferreira-Neto J.R.C."/>
            <person name="da Silva M.D."/>
            <person name="Binneck E."/>
            <person name="de Melo N.F."/>
            <person name="da Silva R.H."/>
            <person name="de Melo A.L.T.M."/>
            <person name="Pandolfi V."/>
            <person name="Bustamante F.O."/>
            <person name="Brasileiro-Vidal A.C."/>
            <person name="Benko-Iseppon A.M."/>
        </authorList>
    </citation>
    <scope>NUCLEOTIDE SEQUENCE [LARGE SCALE GENOMIC DNA]</scope>
    <source>
        <tissue evidence="2">Leaves</tissue>
    </source>
</reference>
<dbReference type="EMBL" id="JASCZI010211474">
    <property type="protein sequence ID" value="MED6192502.1"/>
    <property type="molecule type" value="Genomic_DNA"/>
</dbReference>
<gene>
    <name evidence="2" type="ORF">PIB30_010707</name>
</gene>
<protein>
    <submittedName>
        <fullName evidence="2">Uncharacterized protein</fullName>
    </submittedName>
</protein>
<sequence>MTKDYLTELKSFGVICGGGEEERLYRVEVPHRGERRLLQRCFVAPSQFHPNAWSAIRCFELVTKFLELPQDPEVFLFLFTVFSPNADGKAKKGYMSVRPGKGRRIFGLYEESFHDFKGQYFKVFPVGDHQPFWLTLEGDASRFPSYWSKDAGVNYVPVSYRKLNDEQRDTTDILLWLFSKQNLRPKAILGNPERGRVSIVKMADRNKTLANLRRYMVANPQGPIVLSPFGGQASSSKRLRTSEGPLRDLCPMDRSFDASGYIERNFMGPRACEALRDYDPIESLRWAEWAMLCSATIMKSVEPRLTVANQWEQQCAKLRGDLKALSRQKTDLEKEKEEAEAAKSKVDKDLESSLADLKEKGVELQRLRDREASLLADLRSAQEKLLVEKSRANQAEASLAAMEQARPELVKLAEDSVKATEDILKEQILLLAPDFDVSLIGAWKEVVDGQIVDQPLPEGQIINPPPQE</sequence>
<keyword evidence="1" id="KW-0175">Coiled coil</keyword>
<evidence type="ECO:0000313" key="3">
    <source>
        <dbReference type="Proteomes" id="UP001341840"/>
    </source>
</evidence>
<dbReference type="Proteomes" id="UP001341840">
    <property type="component" value="Unassembled WGS sequence"/>
</dbReference>
<evidence type="ECO:0000313" key="2">
    <source>
        <dbReference type="EMBL" id="MED6192502.1"/>
    </source>
</evidence>
<evidence type="ECO:0000256" key="1">
    <source>
        <dbReference type="SAM" id="Coils"/>
    </source>
</evidence>
<proteinExistence type="predicted"/>
<accession>A0ABU6X3S6</accession>
<keyword evidence="3" id="KW-1185">Reference proteome</keyword>
<name>A0ABU6X3S6_9FABA</name>
<feature type="coiled-coil region" evidence="1">
    <location>
        <begin position="308"/>
        <end position="398"/>
    </location>
</feature>
<comment type="caution">
    <text evidence="2">The sequence shown here is derived from an EMBL/GenBank/DDBJ whole genome shotgun (WGS) entry which is preliminary data.</text>
</comment>